<dbReference type="InterPro" id="IPR000770">
    <property type="entry name" value="SAND_dom"/>
</dbReference>
<evidence type="ECO:0000259" key="13">
    <source>
        <dbReference type="PROSITE" id="PS51414"/>
    </source>
</evidence>
<accession>A0A834EJA2</accession>
<feature type="domain" description="HSR" evidence="13">
    <location>
        <begin position="8"/>
        <end position="124"/>
    </location>
</feature>
<evidence type="ECO:0000256" key="2">
    <source>
        <dbReference type="ARBA" id="ARBA00022723"/>
    </source>
</evidence>
<dbReference type="PANTHER" id="PTHR46386:SF8">
    <property type="entry name" value="NUCLEAR BODY PROTEIN SP140"/>
    <property type="match status" value="1"/>
</dbReference>
<dbReference type="PROSITE" id="PS51414">
    <property type="entry name" value="HSR"/>
    <property type="match status" value="1"/>
</dbReference>
<evidence type="ECO:0000256" key="3">
    <source>
        <dbReference type="ARBA" id="ARBA00022771"/>
    </source>
</evidence>
<dbReference type="SUPFAM" id="SSF47370">
    <property type="entry name" value="Bromodomain"/>
    <property type="match status" value="1"/>
</dbReference>
<evidence type="ECO:0000256" key="5">
    <source>
        <dbReference type="ARBA" id="ARBA00023117"/>
    </source>
</evidence>
<organism evidence="14 15">
    <name type="scientific">Phyllostomus discolor</name>
    <name type="common">pale spear-nosed bat</name>
    <dbReference type="NCBI Taxonomy" id="89673"/>
    <lineage>
        <taxon>Eukaryota</taxon>
        <taxon>Metazoa</taxon>
        <taxon>Chordata</taxon>
        <taxon>Craniata</taxon>
        <taxon>Vertebrata</taxon>
        <taxon>Euteleostomi</taxon>
        <taxon>Mammalia</taxon>
        <taxon>Eutheria</taxon>
        <taxon>Laurasiatheria</taxon>
        <taxon>Chiroptera</taxon>
        <taxon>Yangochiroptera</taxon>
        <taxon>Phyllostomidae</taxon>
        <taxon>Phyllostominae</taxon>
        <taxon>Phyllostomus</taxon>
    </lineage>
</organism>
<dbReference type="PROSITE" id="PS50014">
    <property type="entry name" value="BROMODOMAIN_2"/>
    <property type="match status" value="1"/>
</dbReference>
<evidence type="ECO:0000256" key="9">
    <source>
        <dbReference type="SAM" id="MobiDB-lite"/>
    </source>
</evidence>
<dbReference type="PROSITE" id="PS50016">
    <property type="entry name" value="ZF_PHD_2"/>
    <property type="match status" value="1"/>
</dbReference>
<feature type="compositionally biased region" description="Basic residues" evidence="9">
    <location>
        <begin position="162"/>
        <end position="198"/>
    </location>
</feature>
<dbReference type="SUPFAM" id="SSF63763">
    <property type="entry name" value="SAND domain-like"/>
    <property type="match status" value="1"/>
</dbReference>
<sequence>MASVGSNLSIRVFAEDQNIKNSPIYETALKHFKTHKLEISKAINKSFPFLELLRDHGLITDKMYEDCQESHRNLVPLWRVVYNVLSELEKRFDMSVLEAVFSEVNMKEYPDLTHMRTSFENDIQQKIYHQASDGKKLTANPNTQLSLKQDTVHIGNNSTLGRPKRKRRKKKGHAWTRYRRKQQRNIHQGGKKRGRPRIHLNSTNRTLRKGVLSRRPRTRRDNTVDFHSEIIPVTCGHMKGMLYKEKLKQGVMRKCIQSEDGHWFTPGEFEIEGGCARWKAWRRSLYCGRRTLGWLMEKGFLYNPPRIYGRRKKQRISNSHNSISADLCLNNSDVCEICLDGGTLFCCDTCSRSFHEDCHFPPVETERSPWSCIFCRIREFSGSQQCIRESEVLARPTGPEEQLKCEFLLLKVYCHPESSFFAKIPYYYYIKEVSQNLREPMWLDKIKKRLRKRCYSKVEEFVRDMRLIFENHRASYKYNDFGLMGLRLETEFEKTFKEVFAIQETNGSSSPVY</sequence>
<dbReference type="Gene3D" id="3.10.390.10">
    <property type="entry name" value="SAND domain-like"/>
    <property type="match status" value="1"/>
</dbReference>
<dbReference type="Gene3D" id="1.20.920.10">
    <property type="entry name" value="Bromodomain-like"/>
    <property type="match status" value="1"/>
</dbReference>
<protein>
    <submittedName>
        <fullName evidence="14">SP140 nuclear body protein like</fullName>
    </submittedName>
</protein>
<dbReference type="GO" id="GO:0003677">
    <property type="term" value="F:DNA binding"/>
    <property type="evidence" value="ECO:0007669"/>
    <property type="project" value="UniProtKB-KW"/>
</dbReference>
<dbReference type="GO" id="GO:0031981">
    <property type="term" value="C:nuclear lumen"/>
    <property type="evidence" value="ECO:0007669"/>
    <property type="project" value="UniProtKB-ARBA"/>
</dbReference>
<dbReference type="Pfam" id="PF00439">
    <property type="entry name" value="Bromodomain"/>
    <property type="match status" value="1"/>
</dbReference>
<dbReference type="Proteomes" id="UP000664940">
    <property type="component" value="Unassembled WGS sequence"/>
</dbReference>
<dbReference type="InterPro" id="IPR011011">
    <property type="entry name" value="Znf_FYVE_PHD"/>
</dbReference>
<proteinExistence type="predicted"/>
<comment type="caution">
    <text evidence="14">The sequence shown here is derived from an EMBL/GenBank/DDBJ whole genome shotgun (WGS) entry which is preliminary data.</text>
</comment>
<evidence type="ECO:0000256" key="8">
    <source>
        <dbReference type="PROSITE-ProRule" id="PRU00146"/>
    </source>
</evidence>
<dbReference type="Pfam" id="PF00628">
    <property type="entry name" value="PHD"/>
    <property type="match status" value="1"/>
</dbReference>
<dbReference type="CDD" id="cd15626">
    <property type="entry name" value="PHD_SP110_140"/>
    <property type="match status" value="1"/>
</dbReference>
<dbReference type="InterPro" id="IPR004865">
    <property type="entry name" value="HSR_dom"/>
</dbReference>
<dbReference type="InterPro" id="IPR013083">
    <property type="entry name" value="Znf_RING/FYVE/PHD"/>
</dbReference>
<feature type="region of interest" description="Disordered" evidence="9">
    <location>
        <begin position="154"/>
        <end position="198"/>
    </location>
</feature>
<dbReference type="SUPFAM" id="SSF57903">
    <property type="entry name" value="FYVE/PHD zinc finger"/>
    <property type="match status" value="1"/>
</dbReference>
<evidence type="ECO:0000259" key="11">
    <source>
        <dbReference type="PROSITE" id="PS50016"/>
    </source>
</evidence>
<name>A0A834EJA2_9CHIR</name>
<feature type="domain" description="Bromo" evidence="10">
    <location>
        <begin position="413"/>
        <end position="471"/>
    </location>
</feature>
<evidence type="ECO:0000259" key="10">
    <source>
        <dbReference type="PROSITE" id="PS50014"/>
    </source>
</evidence>
<dbReference type="PROSITE" id="PS01359">
    <property type="entry name" value="ZF_PHD_1"/>
    <property type="match status" value="1"/>
</dbReference>
<dbReference type="SMART" id="SM00249">
    <property type="entry name" value="PHD"/>
    <property type="match status" value="1"/>
</dbReference>
<gene>
    <name evidence="14" type="ORF">HJG60_017936</name>
</gene>
<keyword evidence="1" id="KW-0597">Phosphoprotein</keyword>
<evidence type="ECO:0000256" key="7">
    <source>
        <dbReference type="PROSITE-ProRule" id="PRU00035"/>
    </source>
</evidence>
<dbReference type="InterPro" id="IPR019786">
    <property type="entry name" value="Zinc_finger_PHD-type_CS"/>
</dbReference>
<evidence type="ECO:0000313" key="14">
    <source>
        <dbReference type="EMBL" id="KAF6116287.1"/>
    </source>
</evidence>
<evidence type="ECO:0000259" key="12">
    <source>
        <dbReference type="PROSITE" id="PS50864"/>
    </source>
</evidence>
<evidence type="ECO:0000256" key="1">
    <source>
        <dbReference type="ARBA" id="ARBA00022553"/>
    </source>
</evidence>
<dbReference type="FunFam" id="1.20.920.10:FF:000028">
    <property type="entry name" value="Nuclear autoantigen Sp-100"/>
    <property type="match status" value="1"/>
</dbReference>
<dbReference type="GO" id="GO:0000981">
    <property type="term" value="F:DNA-binding transcription factor activity, RNA polymerase II-specific"/>
    <property type="evidence" value="ECO:0007669"/>
    <property type="project" value="TreeGrafter"/>
</dbReference>
<feature type="domain" description="SAND" evidence="12">
    <location>
        <begin position="221"/>
        <end position="302"/>
    </location>
</feature>
<keyword evidence="3 8" id="KW-0863">Zinc-finger</keyword>
<reference evidence="14 15" key="1">
    <citation type="journal article" date="2020" name="Nature">
        <title>Six reference-quality genomes reveal evolution of bat adaptations.</title>
        <authorList>
            <person name="Jebb D."/>
            <person name="Huang Z."/>
            <person name="Pippel M."/>
            <person name="Hughes G.M."/>
            <person name="Lavrichenko K."/>
            <person name="Devanna P."/>
            <person name="Winkler S."/>
            <person name="Jermiin L.S."/>
            <person name="Skirmuntt E.C."/>
            <person name="Katzourakis A."/>
            <person name="Burkitt-Gray L."/>
            <person name="Ray D.A."/>
            <person name="Sullivan K.A.M."/>
            <person name="Roscito J.G."/>
            <person name="Kirilenko B.M."/>
            <person name="Davalos L.M."/>
            <person name="Corthals A.P."/>
            <person name="Power M.L."/>
            <person name="Jones G."/>
            <person name="Ransome R.D."/>
            <person name="Dechmann D.K.N."/>
            <person name="Locatelli A.G."/>
            <person name="Puechmaille S.J."/>
            <person name="Fedrigo O."/>
            <person name="Jarvis E.D."/>
            <person name="Hiller M."/>
            <person name="Vernes S.C."/>
            <person name="Myers E.W."/>
            <person name="Teeling E.C."/>
        </authorList>
    </citation>
    <scope>NUCLEOTIDE SEQUENCE [LARGE SCALE GENOMIC DNA]</scope>
    <source>
        <strain evidence="14">Bat1K_MPI-CBG_1</strain>
    </source>
</reference>
<dbReference type="Pfam" id="PF03172">
    <property type="entry name" value="HSR"/>
    <property type="match status" value="1"/>
</dbReference>
<keyword evidence="4" id="KW-0862">Zinc</keyword>
<dbReference type="Pfam" id="PF01342">
    <property type="entry name" value="SAND"/>
    <property type="match status" value="1"/>
</dbReference>
<evidence type="ECO:0000313" key="15">
    <source>
        <dbReference type="Proteomes" id="UP000664940"/>
    </source>
</evidence>
<dbReference type="Gene3D" id="3.30.40.10">
    <property type="entry name" value="Zinc/RING finger domain, C3HC4 (zinc finger)"/>
    <property type="match status" value="1"/>
</dbReference>
<dbReference type="PANTHER" id="PTHR46386">
    <property type="entry name" value="NUCLEAR BODY PROTEIN SP140"/>
    <property type="match status" value="1"/>
</dbReference>
<feature type="domain" description="PHD-type" evidence="11">
    <location>
        <begin position="332"/>
        <end position="378"/>
    </location>
</feature>
<dbReference type="FunFam" id="3.30.40.10:FF:000294">
    <property type="entry name" value="Nuclear autoantigen Sp-100"/>
    <property type="match status" value="1"/>
</dbReference>
<evidence type="ECO:0000256" key="4">
    <source>
        <dbReference type="ARBA" id="ARBA00022833"/>
    </source>
</evidence>
<dbReference type="EMBL" id="JABVXQ010000004">
    <property type="protein sequence ID" value="KAF6116287.1"/>
    <property type="molecule type" value="Genomic_DNA"/>
</dbReference>
<dbReference type="PROSITE" id="PS50864">
    <property type="entry name" value="SAND"/>
    <property type="match status" value="1"/>
</dbReference>
<dbReference type="AlphaFoldDB" id="A0A834EJA2"/>
<dbReference type="InterPro" id="IPR043563">
    <property type="entry name" value="Sp110/Sp140/Sp140L-like"/>
</dbReference>
<keyword evidence="6" id="KW-0238">DNA-binding</keyword>
<dbReference type="GO" id="GO:0008270">
    <property type="term" value="F:zinc ion binding"/>
    <property type="evidence" value="ECO:0007669"/>
    <property type="project" value="UniProtKB-KW"/>
</dbReference>
<dbReference type="InterPro" id="IPR036427">
    <property type="entry name" value="Bromodomain-like_sf"/>
</dbReference>
<dbReference type="InterPro" id="IPR001965">
    <property type="entry name" value="Znf_PHD"/>
</dbReference>
<dbReference type="InterPro" id="IPR010919">
    <property type="entry name" value="SAND-like_dom_sf"/>
</dbReference>
<evidence type="ECO:0000256" key="6">
    <source>
        <dbReference type="ARBA" id="ARBA00023125"/>
    </source>
</evidence>
<dbReference type="InterPro" id="IPR001487">
    <property type="entry name" value="Bromodomain"/>
</dbReference>
<keyword evidence="2" id="KW-0479">Metal-binding</keyword>
<dbReference type="InterPro" id="IPR019787">
    <property type="entry name" value="Znf_PHD-finger"/>
</dbReference>
<dbReference type="SMART" id="SM00258">
    <property type="entry name" value="SAND"/>
    <property type="match status" value="1"/>
</dbReference>
<dbReference type="SMART" id="SM00297">
    <property type="entry name" value="BROMO"/>
    <property type="match status" value="1"/>
</dbReference>
<keyword evidence="5 7" id="KW-0103">Bromodomain</keyword>